<dbReference type="KEGG" id="xla:108708876"/>
<dbReference type="RefSeq" id="XP_041439449.1">
    <property type="nucleotide sequence ID" value="XM_041583515.1"/>
</dbReference>
<protein>
    <submittedName>
        <fullName evidence="2">DNA polymerase theta-like</fullName>
    </submittedName>
</protein>
<keyword evidence="1" id="KW-1185">Reference proteome</keyword>
<dbReference type="InterPro" id="IPR002298">
    <property type="entry name" value="DNA_polymerase_A"/>
</dbReference>
<dbReference type="Proteomes" id="UP000186698">
    <property type="component" value="Chromosome 2S"/>
</dbReference>
<organism evidence="1 2">
    <name type="scientific">Xenopus laevis</name>
    <name type="common">African clawed frog</name>
    <dbReference type="NCBI Taxonomy" id="8355"/>
    <lineage>
        <taxon>Eukaryota</taxon>
        <taxon>Metazoa</taxon>
        <taxon>Chordata</taxon>
        <taxon>Craniata</taxon>
        <taxon>Vertebrata</taxon>
        <taxon>Euteleostomi</taxon>
        <taxon>Amphibia</taxon>
        <taxon>Batrachia</taxon>
        <taxon>Anura</taxon>
        <taxon>Pipoidea</taxon>
        <taxon>Pipidae</taxon>
        <taxon>Xenopodinae</taxon>
        <taxon>Xenopus</taxon>
        <taxon>Xenopus</taxon>
    </lineage>
</organism>
<gene>
    <name evidence="2" type="primary">LOC108708876</name>
</gene>
<evidence type="ECO:0000313" key="2">
    <source>
        <dbReference type="RefSeq" id="XP_041439449.1"/>
    </source>
</evidence>
<accession>A0A8J1MCJ9</accession>
<dbReference type="Gene3D" id="1.10.3380.20">
    <property type="match status" value="1"/>
</dbReference>
<dbReference type="PANTHER" id="PTHR10133">
    <property type="entry name" value="DNA POLYMERASE I"/>
    <property type="match status" value="1"/>
</dbReference>
<dbReference type="GO" id="GO:0006261">
    <property type="term" value="P:DNA-templated DNA replication"/>
    <property type="evidence" value="ECO:0007669"/>
    <property type="project" value="InterPro"/>
</dbReference>
<name>A0A8J1MCJ9_XENLA</name>
<dbReference type="GeneID" id="108708876"/>
<dbReference type="PANTHER" id="PTHR10133:SF62">
    <property type="entry name" value="DNA POLYMERASE THETA"/>
    <property type="match status" value="1"/>
</dbReference>
<dbReference type="GO" id="GO:0003887">
    <property type="term" value="F:DNA-directed DNA polymerase activity"/>
    <property type="evidence" value="ECO:0007669"/>
    <property type="project" value="InterPro"/>
</dbReference>
<reference evidence="2" key="2">
    <citation type="submission" date="2025-08" db="UniProtKB">
        <authorList>
            <consortium name="RefSeq"/>
        </authorList>
    </citation>
    <scope>IDENTIFICATION</scope>
    <source>
        <strain evidence="2">J_2021</strain>
        <tissue evidence="2">Erythrocytes</tissue>
    </source>
</reference>
<dbReference type="OrthoDB" id="2320933at2759"/>
<dbReference type="SUPFAM" id="SSF158702">
    <property type="entry name" value="Sec63 N-terminal domain-like"/>
    <property type="match status" value="1"/>
</dbReference>
<proteinExistence type="predicted"/>
<dbReference type="GO" id="GO:0097681">
    <property type="term" value="P:double-strand break repair via alternative nonhomologous end joining"/>
    <property type="evidence" value="ECO:0007669"/>
    <property type="project" value="TreeGrafter"/>
</dbReference>
<evidence type="ECO:0000313" key="1">
    <source>
        <dbReference type="Proteomes" id="UP000186698"/>
    </source>
</evidence>
<reference evidence="1" key="1">
    <citation type="submission" date="2024-06" db="UniProtKB">
        <authorList>
            <consortium name="RefSeq"/>
        </authorList>
    </citation>
    <scope>NUCLEOTIDE SEQUENCE [LARGE SCALE GENOMIC DNA]</scope>
    <source>
        <strain evidence="1">J_2021</strain>
    </source>
</reference>
<sequence>MVTVFSNCLGWQNMELLLSQFQSHLTFGIQRELCVVVRVDLLSECQQARALYNSGLVTISKLARGNVIDVETAPKNAVPFKSLCRAVNKE</sequence>
<dbReference type="AlphaFoldDB" id="A0A8J1MCJ9"/>